<feature type="compositionally biased region" description="Basic and acidic residues" evidence="1">
    <location>
        <begin position="41"/>
        <end position="50"/>
    </location>
</feature>
<protein>
    <submittedName>
        <fullName evidence="2">Uncharacterized protein</fullName>
    </submittedName>
</protein>
<name>A0A0B6YJ51_9EUPU</name>
<feature type="compositionally biased region" description="Basic and acidic residues" evidence="1">
    <location>
        <begin position="7"/>
        <end position="16"/>
    </location>
</feature>
<sequence length="88" mass="10290">MLKLKAQMKELHDDVMTLKANKSQRNHQETSQPSHNSPMRQTDRADGHRRIDAEELDDHLRALRSEINMLHNDVTTLKTSRSLNSRME</sequence>
<dbReference type="AlphaFoldDB" id="A0A0B6YJ51"/>
<organism evidence="2">
    <name type="scientific">Arion vulgaris</name>
    <dbReference type="NCBI Taxonomy" id="1028688"/>
    <lineage>
        <taxon>Eukaryota</taxon>
        <taxon>Metazoa</taxon>
        <taxon>Spiralia</taxon>
        <taxon>Lophotrochozoa</taxon>
        <taxon>Mollusca</taxon>
        <taxon>Gastropoda</taxon>
        <taxon>Heterobranchia</taxon>
        <taxon>Euthyneura</taxon>
        <taxon>Panpulmonata</taxon>
        <taxon>Eupulmonata</taxon>
        <taxon>Stylommatophora</taxon>
        <taxon>Helicina</taxon>
        <taxon>Arionoidea</taxon>
        <taxon>Arionidae</taxon>
        <taxon>Arion</taxon>
    </lineage>
</organism>
<accession>A0A0B6YJ51</accession>
<feature type="region of interest" description="Disordered" evidence="1">
    <location>
        <begin position="1"/>
        <end position="50"/>
    </location>
</feature>
<gene>
    <name evidence="2" type="primary">ORF26149</name>
</gene>
<reference evidence="2" key="1">
    <citation type="submission" date="2014-12" db="EMBL/GenBank/DDBJ databases">
        <title>Insight into the proteome of Arion vulgaris.</title>
        <authorList>
            <person name="Aradska J."/>
            <person name="Bulat T."/>
            <person name="Smidak R."/>
            <person name="Sarate P."/>
            <person name="Gangsoo J."/>
            <person name="Sialana F."/>
            <person name="Bilban M."/>
            <person name="Lubec G."/>
        </authorList>
    </citation>
    <scope>NUCLEOTIDE SEQUENCE</scope>
    <source>
        <tissue evidence="2">Skin</tissue>
    </source>
</reference>
<evidence type="ECO:0000256" key="1">
    <source>
        <dbReference type="SAM" id="MobiDB-lite"/>
    </source>
</evidence>
<dbReference type="EMBL" id="HACG01008966">
    <property type="protein sequence ID" value="CEK55831.1"/>
    <property type="molecule type" value="Transcribed_RNA"/>
</dbReference>
<proteinExistence type="predicted"/>
<feature type="compositionally biased region" description="Polar residues" evidence="1">
    <location>
        <begin position="29"/>
        <end position="40"/>
    </location>
</feature>
<evidence type="ECO:0000313" key="2">
    <source>
        <dbReference type="EMBL" id="CEK55831.1"/>
    </source>
</evidence>
<feature type="non-terminal residue" evidence="2">
    <location>
        <position position="88"/>
    </location>
</feature>